<dbReference type="Gene3D" id="3.20.20.70">
    <property type="entry name" value="Aldolase class I"/>
    <property type="match status" value="1"/>
</dbReference>
<keyword evidence="2" id="KW-0378">Hydrolase</keyword>
<dbReference type="PANTHER" id="PTHR35803:SF2">
    <property type="entry name" value="RETAINING ALPHA-GALACTOSIDASE"/>
    <property type="match status" value="1"/>
</dbReference>
<organism evidence="2">
    <name type="scientific">human gut metagenome</name>
    <dbReference type="NCBI Taxonomy" id="408170"/>
    <lineage>
        <taxon>unclassified sequences</taxon>
        <taxon>metagenomes</taxon>
        <taxon>organismal metagenomes</taxon>
    </lineage>
</organism>
<reference evidence="2" key="1">
    <citation type="journal article" date="2013" name="Environ. Microbiol.">
        <title>Microbiota from the distal guts of lean and obese adolescents exhibit partial functional redundancy besides clear differences in community structure.</title>
        <authorList>
            <person name="Ferrer M."/>
            <person name="Ruiz A."/>
            <person name="Lanza F."/>
            <person name="Haange S.B."/>
            <person name="Oberbach A."/>
            <person name="Till H."/>
            <person name="Bargiela R."/>
            <person name="Campoy C."/>
            <person name="Segura M.T."/>
            <person name="Richter M."/>
            <person name="von Bergen M."/>
            <person name="Seifert J."/>
            <person name="Suarez A."/>
        </authorList>
    </citation>
    <scope>NUCLEOTIDE SEQUENCE</scope>
</reference>
<dbReference type="AlphaFoldDB" id="K1T003"/>
<dbReference type="Pfam" id="PF14509">
    <property type="entry name" value="GH97_C"/>
    <property type="match status" value="1"/>
</dbReference>
<feature type="domain" description="Glycosyl-hydrolase 97 C-terminal oligomerisation" evidence="1">
    <location>
        <begin position="72"/>
        <end position="167"/>
    </location>
</feature>
<sequence length="172" mass="19631">LAGSTDYHLGGFRSELRSEFRPRYINPRVPVTRCHMLAMYVVLENHLTMLCDTPAAYEGAPGFEFILKVPATWDEIRVPHAKFNRYVTVARRKGSDWWIGSLNNAERRKLTLPLDFLDEGVDYLADIYLDGSETDPANPQKIRRIVRKSDRIELPLAPDGGAALHLKPKNNR</sequence>
<comment type="caution">
    <text evidence="2">The sequence shown here is derived from an EMBL/GenBank/DDBJ whole genome shotgun (WGS) entry which is preliminary data.</text>
</comment>
<dbReference type="PANTHER" id="PTHR35803">
    <property type="entry name" value="GLUCAN 1,4-ALPHA-GLUCOSIDASE SUSB-RELATED"/>
    <property type="match status" value="1"/>
</dbReference>
<evidence type="ECO:0000313" key="2">
    <source>
        <dbReference type="EMBL" id="EKC59390.1"/>
    </source>
</evidence>
<accession>K1T003</accession>
<name>K1T003_9ZZZZ</name>
<dbReference type="InterPro" id="IPR013785">
    <property type="entry name" value="Aldolase_TIM"/>
</dbReference>
<gene>
    <name evidence="2" type="ORF">OBE_09524</name>
</gene>
<evidence type="ECO:0000259" key="1">
    <source>
        <dbReference type="Pfam" id="PF14509"/>
    </source>
</evidence>
<dbReference type="EMBL" id="AJWZ01006574">
    <property type="protein sequence ID" value="EKC59390.1"/>
    <property type="molecule type" value="Genomic_DNA"/>
</dbReference>
<proteinExistence type="predicted"/>
<feature type="non-terminal residue" evidence="2">
    <location>
        <position position="1"/>
    </location>
</feature>
<dbReference type="GO" id="GO:0016787">
    <property type="term" value="F:hydrolase activity"/>
    <property type="evidence" value="ECO:0007669"/>
    <property type="project" value="UniProtKB-KW"/>
</dbReference>
<dbReference type="InterPro" id="IPR052720">
    <property type="entry name" value="Glycosyl_hydrolase_97"/>
</dbReference>
<dbReference type="InterPro" id="IPR029483">
    <property type="entry name" value="GH97_C"/>
</dbReference>
<protein>
    <submittedName>
        <fullName evidence="2">Glycoside hydrolase family protein</fullName>
    </submittedName>
</protein>